<name>A0A483LRR9_KLEPN</name>
<reference evidence="1" key="1">
    <citation type="submission" date="2019-01" db="EMBL/GenBank/DDBJ databases">
        <authorList>
            <person name="Lista F."/>
            <person name="Anselmo A."/>
        </authorList>
    </citation>
    <scope>NUCLEOTIDE SEQUENCE</scope>
    <source>
        <strain evidence="1">5S</strain>
    </source>
</reference>
<evidence type="ECO:0000313" key="1">
    <source>
        <dbReference type="EMBL" id="TCX77544.1"/>
    </source>
</evidence>
<protein>
    <submittedName>
        <fullName evidence="1">Uncharacterized protein</fullName>
    </submittedName>
</protein>
<gene>
    <name evidence="1" type="ORF">ETE60_01165</name>
</gene>
<organism evidence="1">
    <name type="scientific">Klebsiella pneumoniae</name>
    <dbReference type="NCBI Taxonomy" id="573"/>
    <lineage>
        <taxon>Bacteria</taxon>
        <taxon>Pseudomonadati</taxon>
        <taxon>Pseudomonadota</taxon>
        <taxon>Gammaproteobacteria</taxon>
        <taxon>Enterobacterales</taxon>
        <taxon>Enterobacteriaceae</taxon>
        <taxon>Klebsiella/Raoultella group</taxon>
        <taxon>Klebsiella</taxon>
        <taxon>Klebsiella pneumoniae complex</taxon>
    </lineage>
</organism>
<comment type="caution">
    <text evidence="1">The sequence shown here is derived from an EMBL/GenBank/DDBJ whole genome shotgun (WGS) entry which is preliminary data.</text>
</comment>
<dbReference type="AlphaFoldDB" id="A0A483LRR9"/>
<dbReference type="RefSeq" id="WP_132349319.1">
    <property type="nucleotide sequence ID" value="NZ_CP057069.1"/>
</dbReference>
<accession>A0A483LRR9</accession>
<dbReference type="EMBL" id="SDCR01000001">
    <property type="protein sequence ID" value="TCX77544.1"/>
    <property type="molecule type" value="Genomic_DNA"/>
</dbReference>
<proteinExistence type="predicted"/>
<sequence>MKEWLSKRTVFDVRCRSCDFNGPVPMVGEYVSIDAPMEINFNGEKCPGCGNVDVLYAPTGHYEFDKEQNKMTRTGDPKVKL</sequence>